<proteinExistence type="predicted"/>
<organism evidence="6 7">
    <name type="scientific">Peiella sedimenti</name>
    <dbReference type="NCBI Taxonomy" id="3061083"/>
    <lineage>
        <taxon>Bacteria</taxon>
        <taxon>Pseudomonadati</taxon>
        <taxon>Pseudomonadota</taxon>
        <taxon>Alphaproteobacteria</taxon>
        <taxon>Caulobacterales</taxon>
        <taxon>Caulobacteraceae</taxon>
        <taxon>Peiella</taxon>
    </lineage>
</organism>
<keyword evidence="3 5" id="KW-1133">Transmembrane helix</keyword>
<protein>
    <submittedName>
        <fullName evidence="6">SemiSWEET transporter</fullName>
    </submittedName>
</protein>
<keyword evidence="2 5" id="KW-0812">Transmembrane</keyword>
<keyword evidence="7" id="KW-1185">Reference proteome</keyword>
<reference evidence="6" key="1">
    <citation type="submission" date="2023-07" db="EMBL/GenBank/DDBJ databases">
        <title>Brevundimonas soil sp. nov., isolated from the soil of chemical plant.</title>
        <authorList>
            <person name="Wu N."/>
        </authorList>
    </citation>
    <scope>NUCLEOTIDE SEQUENCE</scope>
    <source>
        <strain evidence="6">XZ-24</strain>
    </source>
</reference>
<dbReference type="InterPro" id="IPR047662">
    <property type="entry name" value="SemiSWEET"/>
</dbReference>
<evidence type="ECO:0000256" key="5">
    <source>
        <dbReference type="SAM" id="Phobius"/>
    </source>
</evidence>
<dbReference type="Proteomes" id="UP001169063">
    <property type="component" value="Unassembled WGS sequence"/>
</dbReference>
<keyword evidence="4 5" id="KW-0472">Membrane</keyword>
<dbReference type="EMBL" id="JAUKTR010000004">
    <property type="protein sequence ID" value="MDO1559729.1"/>
    <property type="molecule type" value="Genomic_DNA"/>
</dbReference>
<accession>A0ABT8SP53</accession>
<evidence type="ECO:0000256" key="1">
    <source>
        <dbReference type="ARBA" id="ARBA00004141"/>
    </source>
</evidence>
<gene>
    <name evidence="6" type="ORF">Q0812_09855</name>
</gene>
<dbReference type="NCBIfam" id="NF037968">
    <property type="entry name" value="SemiSWEET_2"/>
    <property type="match status" value="1"/>
</dbReference>
<dbReference type="RefSeq" id="WP_302110164.1">
    <property type="nucleotide sequence ID" value="NZ_JAUKTR010000004.1"/>
</dbReference>
<evidence type="ECO:0000313" key="7">
    <source>
        <dbReference type="Proteomes" id="UP001169063"/>
    </source>
</evidence>
<comment type="subcellular location">
    <subcellularLocation>
        <location evidence="1">Membrane</location>
        <topology evidence="1">Multi-pass membrane protein</topology>
    </subcellularLocation>
</comment>
<dbReference type="InterPro" id="IPR006603">
    <property type="entry name" value="PQ-loop_rpt"/>
</dbReference>
<name>A0ABT8SP53_9CAUL</name>
<feature type="transmembrane region" description="Helical" evidence="5">
    <location>
        <begin position="40"/>
        <end position="58"/>
    </location>
</feature>
<evidence type="ECO:0000313" key="6">
    <source>
        <dbReference type="EMBL" id="MDO1559729.1"/>
    </source>
</evidence>
<feature type="transmembrane region" description="Helical" evidence="5">
    <location>
        <begin position="6"/>
        <end position="28"/>
    </location>
</feature>
<sequence length="95" mass="10321">MTGSMNGIVVVIGTLAALCTITSFVPQIWKILKERDASSVSLRMYALTVSAFTLWTIYGVMLKAWPLVLANSVSLLLAGTALACKWRFRNGEPDA</sequence>
<comment type="caution">
    <text evidence="6">The sequence shown here is derived from an EMBL/GenBank/DDBJ whole genome shotgun (WGS) entry which is preliminary data.</text>
</comment>
<evidence type="ECO:0000256" key="3">
    <source>
        <dbReference type="ARBA" id="ARBA00022989"/>
    </source>
</evidence>
<dbReference type="Pfam" id="PF04193">
    <property type="entry name" value="PQ-loop"/>
    <property type="match status" value="1"/>
</dbReference>
<evidence type="ECO:0000256" key="2">
    <source>
        <dbReference type="ARBA" id="ARBA00022692"/>
    </source>
</evidence>
<evidence type="ECO:0000256" key="4">
    <source>
        <dbReference type="ARBA" id="ARBA00023136"/>
    </source>
</evidence>
<dbReference type="Gene3D" id="1.20.1280.290">
    <property type="match status" value="1"/>
</dbReference>